<organism evidence="1 2">
    <name type="scientific">Xenorhabdus beddingii</name>
    <dbReference type="NCBI Taxonomy" id="40578"/>
    <lineage>
        <taxon>Bacteria</taxon>
        <taxon>Pseudomonadati</taxon>
        <taxon>Pseudomonadota</taxon>
        <taxon>Gammaproteobacteria</taxon>
        <taxon>Enterobacterales</taxon>
        <taxon>Morganellaceae</taxon>
        <taxon>Xenorhabdus</taxon>
    </lineage>
</organism>
<dbReference type="Proteomes" id="UP000194204">
    <property type="component" value="Unassembled WGS sequence"/>
</dbReference>
<accession>A0A1Y2SJH2</accession>
<reference evidence="1 2" key="1">
    <citation type="submission" date="2017-01" db="EMBL/GenBank/DDBJ databases">
        <title>Deconstructing symbiosis and pathogenesis requirements using a combined genomic-metabolomic approach.</title>
        <authorList>
            <person name="Tobias N.J."/>
            <person name="Wolff H."/>
            <person name="Djahanschiri B."/>
            <person name="Ebersberger I."/>
            <person name="Bode H.B."/>
        </authorList>
    </citation>
    <scope>NUCLEOTIDE SEQUENCE [LARGE SCALE GENOMIC DNA]</scope>
    <source>
        <strain evidence="1 2">DSM 4764</strain>
    </source>
</reference>
<dbReference type="RefSeq" id="WP_086113851.1">
    <property type="nucleotide sequence ID" value="NZ_CAWNHF010000136.1"/>
</dbReference>
<keyword evidence="2" id="KW-1185">Reference proteome</keyword>
<gene>
    <name evidence="1" type="ORF">Xbed_03176</name>
</gene>
<dbReference type="EMBL" id="MUBK01000031">
    <property type="protein sequence ID" value="OTA18177.1"/>
    <property type="molecule type" value="Genomic_DNA"/>
</dbReference>
<dbReference type="STRING" id="40578.Xbed_03176"/>
<name>A0A1Y2SJH2_9GAMM</name>
<evidence type="ECO:0000313" key="2">
    <source>
        <dbReference type="Proteomes" id="UP000194204"/>
    </source>
</evidence>
<protein>
    <submittedName>
        <fullName evidence="1">Uncharacterized protein</fullName>
    </submittedName>
</protein>
<dbReference type="OrthoDB" id="6445833at2"/>
<evidence type="ECO:0000313" key="1">
    <source>
        <dbReference type="EMBL" id="OTA18177.1"/>
    </source>
</evidence>
<comment type="caution">
    <text evidence="1">The sequence shown here is derived from an EMBL/GenBank/DDBJ whole genome shotgun (WGS) entry which is preliminary data.</text>
</comment>
<sequence>MSDRSLATLYAQPADVLEPVSAFLKAVEYLRLDPEARDIEADLLAYAQQLLQLHTDNAKSANWTAEAEPRVNHANANEVQYV</sequence>
<dbReference type="AlphaFoldDB" id="A0A1Y2SJH2"/>
<proteinExistence type="predicted"/>